<dbReference type="NCBIfam" id="TIGR00046">
    <property type="entry name" value="RsmE family RNA methyltransferase"/>
    <property type="match status" value="1"/>
</dbReference>
<dbReference type="InterPro" id="IPR029028">
    <property type="entry name" value="Alpha/beta_knot_MTases"/>
</dbReference>
<dbReference type="Gene3D" id="2.40.240.20">
    <property type="entry name" value="Hypothetical PUA domain-like, domain 1"/>
    <property type="match status" value="1"/>
</dbReference>
<reference evidence="14 15" key="2">
    <citation type="journal article" date="2014" name="PLoS ONE">
        <title>Evolution of mitochondria reconstructed from the energy metabolism of living bacteria.</title>
        <authorList>
            <person name="Degli Esposti M."/>
            <person name="Chouaia B."/>
            <person name="Comandatore F."/>
            <person name="Crotti E."/>
            <person name="Sassera D."/>
            <person name="Lievens P.M."/>
            <person name="Daffonchio D."/>
            <person name="Bandi C."/>
        </authorList>
    </citation>
    <scope>NUCLEOTIDE SEQUENCE [LARGE SCALE GENOMIC DNA]</scope>
    <source>
        <strain evidence="14 15">SF2.1</strain>
    </source>
</reference>
<protein>
    <recommendedName>
        <fullName evidence="4 12">Ribosomal RNA small subunit methyltransferase E</fullName>
        <ecNumber evidence="3 12">2.1.1.193</ecNumber>
    </recommendedName>
</protein>
<evidence type="ECO:0000313" key="14">
    <source>
        <dbReference type="EMBL" id="CDG38166.1"/>
    </source>
</evidence>
<comment type="similarity">
    <text evidence="2 12">Belongs to the RNA methyltransferase RsmE family.</text>
</comment>
<evidence type="ECO:0000256" key="12">
    <source>
        <dbReference type="PIRNR" id="PIRNR015601"/>
    </source>
</evidence>
<dbReference type="InterPro" id="IPR046886">
    <property type="entry name" value="RsmE_MTase_dom"/>
</dbReference>
<dbReference type="EMBL" id="CBLX010000003">
    <property type="protein sequence ID" value="CDG38166.1"/>
    <property type="molecule type" value="Genomic_DNA"/>
</dbReference>
<name>A0A060QFY9_9PROT</name>
<reference evidence="14 15" key="1">
    <citation type="journal article" date="2014" name="Genome Biol. Evol.">
        <title>Acetic acid bacteria genomes reveal functional traits for adaptation to life in insect guts.</title>
        <authorList>
            <person name="Chouaia B."/>
            <person name="Gaiarsa S."/>
            <person name="Crotti E."/>
            <person name="Comandatore F."/>
            <person name="Degli Esposti M."/>
            <person name="Ricci I."/>
            <person name="Alma A."/>
            <person name="Favia G."/>
            <person name="Bandi C."/>
            <person name="Daffonchio D."/>
        </authorList>
    </citation>
    <scope>NUCLEOTIDE SEQUENCE [LARGE SCALE GENOMIC DNA]</scope>
    <source>
        <strain evidence="14 15">SF2.1</strain>
    </source>
</reference>
<dbReference type="Gene3D" id="3.40.1280.10">
    <property type="match status" value="1"/>
</dbReference>
<dbReference type="Pfam" id="PF04452">
    <property type="entry name" value="Methyltrans_RNA"/>
    <property type="match status" value="1"/>
</dbReference>
<dbReference type="Proteomes" id="UP000027583">
    <property type="component" value="Unassembled WGS sequence"/>
</dbReference>
<dbReference type="GO" id="GO:0070475">
    <property type="term" value="P:rRNA base methylation"/>
    <property type="evidence" value="ECO:0007669"/>
    <property type="project" value="TreeGrafter"/>
</dbReference>
<dbReference type="EC" id="2.1.1.193" evidence="3 12"/>
<evidence type="ECO:0000256" key="5">
    <source>
        <dbReference type="ARBA" id="ARBA00022490"/>
    </source>
</evidence>
<dbReference type="GO" id="GO:0070042">
    <property type="term" value="F:rRNA (uridine-N3-)-methyltransferase activity"/>
    <property type="evidence" value="ECO:0007669"/>
    <property type="project" value="TreeGrafter"/>
</dbReference>
<dbReference type="InterPro" id="IPR006700">
    <property type="entry name" value="RsmE"/>
</dbReference>
<sequence>MRVHCVYEQGTSITHHEADMQDAPRLYLDQLLPGMGAGTAIALDPGQMRYLIAVLRLNEGDALCVFGEGAGEWTARLEIQRKDRGQAVLTTLSRPAVEVPGPVLVFAPLKRDATDLVLRMGTEMGVKRFAPVITERTNTHRINAERFRAIAIEAAEQCERLDIPAIEPLRPLAQLLDEWPQSHPLYAALERQQNPGVEPVPSHYGLLIGPEGGFSESERRMLNTHSAIRPVSLGNLILRADTAVIAGLAQLAFRASRSI</sequence>
<gene>
    <name evidence="14" type="ORF">ASAP_0121</name>
</gene>
<evidence type="ECO:0000313" key="15">
    <source>
        <dbReference type="Proteomes" id="UP000027583"/>
    </source>
</evidence>
<evidence type="ECO:0000256" key="7">
    <source>
        <dbReference type="ARBA" id="ARBA00022603"/>
    </source>
</evidence>
<comment type="subcellular location">
    <subcellularLocation>
        <location evidence="1 12">Cytoplasm</location>
    </subcellularLocation>
</comment>
<evidence type="ECO:0000256" key="3">
    <source>
        <dbReference type="ARBA" id="ARBA00012328"/>
    </source>
</evidence>
<dbReference type="InterPro" id="IPR029026">
    <property type="entry name" value="tRNA_m1G_MTases_N"/>
</dbReference>
<dbReference type="SUPFAM" id="SSF75217">
    <property type="entry name" value="alpha/beta knot"/>
    <property type="match status" value="1"/>
</dbReference>
<proteinExistence type="inferred from homology"/>
<evidence type="ECO:0000256" key="9">
    <source>
        <dbReference type="ARBA" id="ARBA00022691"/>
    </source>
</evidence>
<evidence type="ECO:0000256" key="4">
    <source>
        <dbReference type="ARBA" id="ARBA00013673"/>
    </source>
</evidence>
<dbReference type="eggNOG" id="COG1385">
    <property type="taxonomic scope" value="Bacteria"/>
</dbReference>
<evidence type="ECO:0000259" key="13">
    <source>
        <dbReference type="Pfam" id="PF04452"/>
    </source>
</evidence>
<comment type="catalytic activity">
    <reaction evidence="11 12">
        <text>uridine(1498) in 16S rRNA + S-adenosyl-L-methionine = N(3)-methyluridine(1498) in 16S rRNA + S-adenosyl-L-homocysteine + H(+)</text>
        <dbReference type="Rhea" id="RHEA:42920"/>
        <dbReference type="Rhea" id="RHEA-COMP:10283"/>
        <dbReference type="Rhea" id="RHEA-COMP:10284"/>
        <dbReference type="ChEBI" id="CHEBI:15378"/>
        <dbReference type="ChEBI" id="CHEBI:57856"/>
        <dbReference type="ChEBI" id="CHEBI:59789"/>
        <dbReference type="ChEBI" id="CHEBI:65315"/>
        <dbReference type="ChEBI" id="CHEBI:74502"/>
        <dbReference type="EC" id="2.1.1.193"/>
    </reaction>
</comment>
<evidence type="ECO:0000256" key="1">
    <source>
        <dbReference type="ARBA" id="ARBA00004496"/>
    </source>
</evidence>
<dbReference type="PANTHER" id="PTHR30027:SF3">
    <property type="entry name" value="16S RRNA (URACIL(1498)-N(3))-METHYLTRANSFERASE"/>
    <property type="match status" value="1"/>
</dbReference>
<dbReference type="AlphaFoldDB" id="A0A060QFY9"/>
<keyword evidence="8 12" id="KW-0808">Transferase</keyword>
<keyword evidence="7 12" id="KW-0489">Methyltransferase</keyword>
<keyword evidence="6 12" id="KW-0698">rRNA processing</keyword>
<dbReference type="CDD" id="cd18084">
    <property type="entry name" value="RsmE-like"/>
    <property type="match status" value="1"/>
</dbReference>
<dbReference type="GO" id="GO:0005737">
    <property type="term" value="C:cytoplasm"/>
    <property type="evidence" value="ECO:0007669"/>
    <property type="project" value="UniProtKB-SubCell"/>
</dbReference>
<evidence type="ECO:0000256" key="11">
    <source>
        <dbReference type="ARBA" id="ARBA00047944"/>
    </source>
</evidence>
<evidence type="ECO:0000256" key="6">
    <source>
        <dbReference type="ARBA" id="ARBA00022552"/>
    </source>
</evidence>
<keyword evidence="5 12" id="KW-0963">Cytoplasm</keyword>
<dbReference type="SUPFAM" id="SSF88697">
    <property type="entry name" value="PUA domain-like"/>
    <property type="match status" value="1"/>
</dbReference>
<organism evidence="14 15">
    <name type="scientific">Asaia bogorensis</name>
    <dbReference type="NCBI Taxonomy" id="91915"/>
    <lineage>
        <taxon>Bacteria</taxon>
        <taxon>Pseudomonadati</taxon>
        <taxon>Pseudomonadota</taxon>
        <taxon>Alphaproteobacteria</taxon>
        <taxon>Acetobacterales</taxon>
        <taxon>Acetobacteraceae</taxon>
        <taxon>Asaia</taxon>
    </lineage>
</organism>
<accession>A0A060QFY9</accession>
<evidence type="ECO:0000256" key="8">
    <source>
        <dbReference type="ARBA" id="ARBA00022679"/>
    </source>
</evidence>
<dbReference type="PIRSF" id="PIRSF015601">
    <property type="entry name" value="MTase_slr0722"/>
    <property type="match status" value="1"/>
</dbReference>
<evidence type="ECO:0000256" key="2">
    <source>
        <dbReference type="ARBA" id="ARBA00005528"/>
    </source>
</evidence>
<dbReference type="NCBIfam" id="NF008696">
    <property type="entry name" value="PRK11713.3-5"/>
    <property type="match status" value="1"/>
</dbReference>
<dbReference type="InterPro" id="IPR015947">
    <property type="entry name" value="PUA-like_sf"/>
</dbReference>
<comment type="caution">
    <text evidence="14">The sequence shown here is derived from an EMBL/GenBank/DDBJ whole genome shotgun (WGS) entry which is preliminary data.</text>
</comment>
<evidence type="ECO:0000256" key="10">
    <source>
        <dbReference type="ARBA" id="ARBA00025699"/>
    </source>
</evidence>
<comment type="function">
    <text evidence="10 12">Specifically methylates the N3 position of the uracil ring of uridine 1498 (m3U1498) in 16S rRNA. Acts on the fully assembled 30S ribosomal subunit.</text>
</comment>
<feature type="domain" description="Ribosomal RNA small subunit methyltransferase E methyltransferase" evidence="13">
    <location>
        <begin position="103"/>
        <end position="250"/>
    </location>
</feature>
<dbReference type="PANTHER" id="PTHR30027">
    <property type="entry name" value="RIBOSOMAL RNA SMALL SUBUNIT METHYLTRANSFERASE E"/>
    <property type="match status" value="1"/>
</dbReference>
<keyword evidence="9 12" id="KW-0949">S-adenosyl-L-methionine</keyword>